<proteinExistence type="predicted"/>
<organism evidence="1 2">
    <name type="scientific">Bradyrhizobium frederickii</name>
    <dbReference type="NCBI Taxonomy" id="2560054"/>
    <lineage>
        <taxon>Bacteria</taxon>
        <taxon>Pseudomonadati</taxon>
        <taxon>Pseudomonadota</taxon>
        <taxon>Alphaproteobacteria</taxon>
        <taxon>Hyphomicrobiales</taxon>
        <taxon>Nitrobacteraceae</taxon>
        <taxon>Bradyrhizobium</taxon>
    </lineage>
</organism>
<dbReference type="OrthoDB" id="8400810at2"/>
<reference evidence="1 2" key="1">
    <citation type="submission" date="2019-03" db="EMBL/GenBank/DDBJ databases">
        <title>Bradyrhizobium strains diversity isolated from Chamaecrista fasciculata.</title>
        <authorList>
            <person name="Urquiaga M.C.O."/>
            <person name="Hungria M."/>
            <person name="Delamuta J.R.M."/>
        </authorList>
    </citation>
    <scope>NUCLEOTIDE SEQUENCE [LARGE SCALE GENOMIC DNA]</scope>
    <source>
        <strain evidence="1 2">CNPSo 3424</strain>
    </source>
</reference>
<keyword evidence="2" id="KW-1185">Reference proteome</keyword>
<protein>
    <submittedName>
        <fullName evidence="1">Gluconate 2-dehydrogenase subunit 3 family protein</fullName>
    </submittedName>
</protein>
<dbReference type="InterPro" id="IPR006311">
    <property type="entry name" value="TAT_signal"/>
</dbReference>
<dbReference type="Pfam" id="PF13618">
    <property type="entry name" value="Gluconate_2-dh3"/>
    <property type="match status" value="1"/>
</dbReference>
<comment type="caution">
    <text evidence="1">The sequence shown here is derived from an EMBL/GenBank/DDBJ whole genome shotgun (WGS) entry which is preliminary data.</text>
</comment>
<dbReference type="PROSITE" id="PS51318">
    <property type="entry name" value="TAT"/>
    <property type="match status" value="1"/>
</dbReference>
<evidence type="ECO:0000313" key="1">
    <source>
        <dbReference type="EMBL" id="TFV37641.1"/>
    </source>
</evidence>
<evidence type="ECO:0000313" key="2">
    <source>
        <dbReference type="Proteomes" id="UP000298225"/>
    </source>
</evidence>
<name>A0A4Y9L224_9BRAD</name>
<dbReference type="EMBL" id="SPQU01000008">
    <property type="protein sequence ID" value="TFV37641.1"/>
    <property type="molecule type" value="Genomic_DNA"/>
</dbReference>
<sequence>MKSGPGEIEMADIARRDMLTMAGAVGVGVAIPVSPAAAEALPKDKVQGSPATSAPARSYQFFDLNEAAFIEAFVDHLVPADELSPSGTELGITIYIDRQLAGAWGRGARMYLLGPWAAGTSQQGYQLPLAPADLYRCAIRAVEAHCETVHGGSFDRLQPAQRQKIVQALSDGSLPLQEIPARVFFDMAYANVMEGLFADPIYGGNKDKRGWRLVGFPGVMAAHAENIERFRGKPYPVEPLGIADLS</sequence>
<gene>
    <name evidence="1" type="ORF">E4K66_19155</name>
</gene>
<dbReference type="Proteomes" id="UP000298225">
    <property type="component" value="Unassembled WGS sequence"/>
</dbReference>
<dbReference type="AlphaFoldDB" id="A0A4Y9L224"/>
<accession>A0A4Y9L224</accession>
<dbReference type="InterPro" id="IPR027056">
    <property type="entry name" value="Gluconate_2DH_su3"/>
</dbReference>